<reference evidence="3 4" key="1">
    <citation type="submission" date="2016-10" db="EMBL/GenBank/DDBJ databases">
        <authorList>
            <person name="de Groot N.N."/>
        </authorList>
    </citation>
    <scope>NUCLEOTIDE SEQUENCE [LARGE SCALE GENOMIC DNA]</scope>
    <source>
        <strain evidence="3 4">DSM 6059</strain>
    </source>
</reference>
<dbReference type="Gene3D" id="3.10.350.10">
    <property type="entry name" value="LysM domain"/>
    <property type="match status" value="1"/>
</dbReference>
<evidence type="ECO:0000256" key="1">
    <source>
        <dbReference type="SAM" id="SignalP"/>
    </source>
</evidence>
<dbReference type="InterPro" id="IPR052196">
    <property type="entry name" value="Bact_Kbp"/>
</dbReference>
<dbReference type="OrthoDB" id="9765158at2"/>
<proteinExistence type="predicted"/>
<dbReference type="InterPro" id="IPR036779">
    <property type="entry name" value="LysM_dom_sf"/>
</dbReference>
<evidence type="ECO:0000259" key="2">
    <source>
        <dbReference type="PROSITE" id="PS51782"/>
    </source>
</evidence>
<evidence type="ECO:0000313" key="3">
    <source>
        <dbReference type="EMBL" id="SFC50227.1"/>
    </source>
</evidence>
<feature type="domain" description="LysM" evidence="2">
    <location>
        <begin position="31"/>
        <end position="79"/>
    </location>
</feature>
<dbReference type="EMBL" id="FOLO01000010">
    <property type="protein sequence ID" value="SFC50227.1"/>
    <property type="molecule type" value="Genomic_DNA"/>
</dbReference>
<dbReference type="STRING" id="1123010.SAMN02745724_01827"/>
<feature type="chain" id="PRO_5011704186" evidence="1">
    <location>
        <begin position="21"/>
        <end position="373"/>
    </location>
</feature>
<accession>A0A1I1JNP2</accession>
<evidence type="ECO:0000313" key="4">
    <source>
        <dbReference type="Proteomes" id="UP000198862"/>
    </source>
</evidence>
<keyword evidence="4" id="KW-1185">Reference proteome</keyword>
<dbReference type="InterPro" id="IPR018392">
    <property type="entry name" value="LysM"/>
</dbReference>
<gene>
    <name evidence="3" type="ORF">SAMN02745724_01827</name>
</gene>
<dbReference type="Pfam" id="PF01476">
    <property type="entry name" value="LysM"/>
    <property type="match status" value="1"/>
</dbReference>
<name>A0A1I1JNP2_9GAMM</name>
<protein>
    <submittedName>
        <fullName evidence="3">LysM domain-containing protein</fullName>
    </submittedName>
</protein>
<dbReference type="CDD" id="cd00118">
    <property type="entry name" value="LysM"/>
    <property type="match status" value="1"/>
</dbReference>
<dbReference type="SUPFAM" id="SSF54106">
    <property type="entry name" value="LysM domain"/>
    <property type="match status" value="1"/>
</dbReference>
<organism evidence="3 4">
    <name type="scientific">Pseudoalteromonas denitrificans DSM 6059</name>
    <dbReference type="NCBI Taxonomy" id="1123010"/>
    <lineage>
        <taxon>Bacteria</taxon>
        <taxon>Pseudomonadati</taxon>
        <taxon>Pseudomonadota</taxon>
        <taxon>Gammaproteobacteria</taxon>
        <taxon>Alteromonadales</taxon>
        <taxon>Pseudoalteromonadaceae</taxon>
        <taxon>Pseudoalteromonas</taxon>
    </lineage>
</organism>
<keyword evidence="1" id="KW-0732">Signal</keyword>
<dbReference type="PANTHER" id="PTHR34700">
    <property type="entry name" value="POTASSIUM BINDING PROTEIN KBP"/>
    <property type="match status" value="1"/>
</dbReference>
<dbReference type="PANTHER" id="PTHR34700:SF4">
    <property type="entry name" value="PHAGE-LIKE ELEMENT PBSX PROTEIN XKDP"/>
    <property type="match status" value="1"/>
</dbReference>
<dbReference type="Proteomes" id="UP000198862">
    <property type="component" value="Unassembled WGS sequence"/>
</dbReference>
<dbReference type="RefSeq" id="WP_091982984.1">
    <property type="nucleotide sequence ID" value="NZ_FOLO01000010.1"/>
</dbReference>
<dbReference type="AlphaFoldDB" id="A0A1I1JNP2"/>
<sequence>MIKKIAVVVLSLSIIFPAIADILKVKNNAPEQYVVKKGDTLWDISAIYLEQPWLWPKLWRFNPQIDNPHLIYPGDTLSLVYDADGRPMLVMNQKYKKLSPHGRKVMKKDGAIPTLPLELIRPYLTYEQALDEEYMAKQPYVLGGNDNVKNLITGHILYIKGNLVRSKYYGIYRKGEAYIDPKTDEPLAHEAILVGTARAFRNGDIDNGIPASVRVKNAKREIHAGDFLIPAMEGQSLPAFFSLTKPEKQVDGSIIASTTKLREFSKLDIVVLNLGKKDKLKAGHILDIRRQSPTVVDSGDGPKYLEDSSRFAKMAATAKDLFGSEPSADNTLWKMPKEKVGELMVFKVYNNLSYALVTGTLRPIRVGDVVSID</sequence>
<dbReference type="PROSITE" id="PS51782">
    <property type="entry name" value="LYSM"/>
    <property type="match status" value="1"/>
</dbReference>
<feature type="signal peptide" evidence="1">
    <location>
        <begin position="1"/>
        <end position="20"/>
    </location>
</feature>